<dbReference type="Pfam" id="PF13424">
    <property type="entry name" value="TPR_12"/>
    <property type="match status" value="1"/>
</dbReference>
<dbReference type="InterPro" id="IPR010559">
    <property type="entry name" value="Sig_transdc_His_kin_internal"/>
</dbReference>
<gene>
    <name evidence="5" type="ORF">EGN73_16900</name>
</gene>
<dbReference type="GO" id="GO:0000155">
    <property type="term" value="F:phosphorelay sensor kinase activity"/>
    <property type="evidence" value="ECO:0007669"/>
    <property type="project" value="InterPro"/>
</dbReference>
<dbReference type="InterPro" id="IPR050640">
    <property type="entry name" value="Bact_2-comp_sensor_kinase"/>
</dbReference>
<accession>A0A951ME45</accession>
<dbReference type="RefSeq" id="WP_219292608.1">
    <property type="nucleotide sequence ID" value="NZ_RPHB01000008.1"/>
</dbReference>
<dbReference type="Proteomes" id="UP000727490">
    <property type="component" value="Unassembled WGS sequence"/>
</dbReference>
<keyword evidence="3" id="KW-0472">Membrane</keyword>
<dbReference type="PROSITE" id="PS50005">
    <property type="entry name" value="TPR"/>
    <property type="match status" value="1"/>
</dbReference>
<feature type="region of interest" description="Disordered" evidence="2">
    <location>
        <begin position="651"/>
        <end position="672"/>
    </location>
</feature>
<evidence type="ECO:0000259" key="4">
    <source>
        <dbReference type="Pfam" id="PF06580"/>
    </source>
</evidence>
<organism evidence="5 6">
    <name type="scientific">Arthrospiribacter ruber</name>
    <dbReference type="NCBI Taxonomy" id="2487934"/>
    <lineage>
        <taxon>Bacteria</taxon>
        <taxon>Pseudomonadati</taxon>
        <taxon>Bacteroidota</taxon>
        <taxon>Cytophagia</taxon>
        <taxon>Cytophagales</taxon>
        <taxon>Cyclobacteriaceae</taxon>
        <taxon>Arthrospiribacter</taxon>
    </lineage>
</organism>
<sequence length="672" mass="77740">MSFRYFLVTCVCFTHSFFIVAQSELDSLKAVLQSNSDDSSKVRTAMYLSRQIHRLNPEDEDDFRFAELAVEMAETHDDTLLLAESLDNLGLLYRYHSLYAKSIPLHVRAVELVKDKEVDPYFKMRFANNVGVSARYDQAFDLAVEYYLFALKIAEEENNLRNIAIASNGLGNSLSYIEGKDEEALEYYLKALETEKEQENTLGMAMNYLSIASYYSRKKDYPEARNYLDELLIINTERKDKHGLGMTYEYYGHSYLEEGQDLNQARAYYQKALEIFEEINQKHKVSGMLLALGEVQLQQNRTSAALDYFRKSLRIAQEVNNKALIRECAAKMSEVYEKGENYAQALQYFKMAESYKDSLNLVEQEATIAGLRMEFDFEKKENEINLLQAEKDLQEQQFLLSEEKFKRERTLLFGMLLAIIAVTLVIILTLRNLNLKKNLALQLEEQKRKELEAAYRNDLLQAEVLATRMQMNPHFLFNCLNSIKLLIQKDQKREAIKYLTTLSRFIRDILQTSKVPTISLEEELELTRKYVELEENRFGQNLNFGLLLDNIDEEELQNTRVPPMLLQPFVENSIWHGLLPSPAPFKKLEIQIRKNSQGIVISIKDNGVGRQKKAANPEHNSHKSMGVSITQQRIDLFNRISGKNMVFDTLDHKDEQQMPTGTEVKISLSEAS</sequence>
<feature type="repeat" description="TPR" evidence="1">
    <location>
        <begin position="286"/>
        <end position="319"/>
    </location>
</feature>
<feature type="domain" description="Signal transduction histidine kinase internal region" evidence="4">
    <location>
        <begin position="462"/>
        <end position="542"/>
    </location>
</feature>
<dbReference type="SMART" id="SM00028">
    <property type="entry name" value="TPR"/>
    <property type="match status" value="7"/>
</dbReference>
<dbReference type="PANTHER" id="PTHR34220">
    <property type="entry name" value="SENSOR HISTIDINE KINASE YPDA"/>
    <property type="match status" value="1"/>
</dbReference>
<comment type="caution">
    <text evidence="5">The sequence shown here is derived from an EMBL/GenBank/DDBJ whole genome shotgun (WGS) entry which is preliminary data.</text>
</comment>
<proteinExistence type="predicted"/>
<keyword evidence="3" id="KW-1133">Transmembrane helix</keyword>
<evidence type="ECO:0000313" key="5">
    <source>
        <dbReference type="EMBL" id="MBW3469479.1"/>
    </source>
</evidence>
<name>A0A951ME45_9BACT</name>
<evidence type="ECO:0000256" key="2">
    <source>
        <dbReference type="SAM" id="MobiDB-lite"/>
    </source>
</evidence>
<keyword evidence="3" id="KW-0812">Transmembrane</keyword>
<dbReference type="Pfam" id="PF06580">
    <property type="entry name" value="His_kinase"/>
    <property type="match status" value="1"/>
</dbReference>
<dbReference type="EMBL" id="RPHB01000008">
    <property type="protein sequence ID" value="MBW3469479.1"/>
    <property type="molecule type" value="Genomic_DNA"/>
</dbReference>
<dbReference type="PANTHER" id="PTHR34220:SF7">
    <property type="entry name" value="SENSOR HISTIDINE KINASE YPDA"/>
    <property type="match status" value="1"/>
</dbReference>
<dbReference type="InterPro" id="IPR019734">
    <property type="entry name" value="TPR_rpt"/>
</dbReference>
<evidence type="ECO:0000313" key="6">
    <source>
        <dbReference type="Proteomes" id="UP000727490"/>
    </source>
</evidence>
<feature type="transmembrane region" description="Helical" evidence="3">
    <location>
        <begin position="411"/>
        <end position="430"/>
    </location>
</feature>
<evidence type="ECO:0000256" key="1">
    <source>
        <dbReference type="PROSITE-ProRule" id="PRU00339"/>
    </source>
</evidence>
<dbReference type="AlphaFoldDB" id="A0A951ME45"/>
<evidence type="ECO:0000256" key="3">
    <source>
        <dbReference type="SAM" id="Phobius"/>
    </source>
</evidence>
<reference evidence="5 6" key="1">
    <citation type="journal article" date="2020" name="Syst. Appl. Microbiol.">
        <title>Arthrospiribacter ruber gen. nov., sp. nov., a novel bacterium isolated from Arthrospira cultures.</title>
        <authorList>
            <person name="Waleron M."/>
            <person name="Misztak A."/>
            <person name="Waleron M.M."/>
            <person name="Furmaniak M."/>
            <person name="Mrozik A."/>
            <person name="Waleron K."/>
        </authorList>
    </citation>
    <scope>NUCLEOTIDE SEQUENCE [LARGE SCALE GENOMIC DNA]</scope>
    <source>
        <strain evidence="5 6">DPMB0001</strain>
    </source>
</reference>
<dbReference type="GO" id="GO:0016020">
    <property type="term" value="C:membrane"/>
    <property type="evidence" value="ECO:0007669"/>
    <property type="project" value="InterPro"/>
</dbReference>
<keyword evidence="6" id="KW-1185">Reference proteome</keyword>
<keyword evidence="1" id="KW-0802">TPR repeat</keyword>
<protein>
    <recommendedName>
        <fullName evidence="4">Signal transduction histidine kinase internal region domain-containing protein</fullName>
    </recommendedName>
</protein>